<reference evidence="2 3" key="1">
    <citation type="submission" date="2020-08" db="EMBL/GenBank/DDBJ databases">
        <title>Genomic Encyclopedia of Type Strains, Phase IV (KMG-IV): sequencing the most valuable type-strain genomes for metagenomic binning, comparative biology and taxonomic classification.</title>
        <authorList>
            <person name="Goeker M."/>
        </authorList>
    </citation>
    <scope>NUCLEOTIDE SEQUENCE [LARGE SCALE GENOMIC DNA]</scope>
    <source>
        <strain evidence="2 3">DSM 100694</strain>
    </source>
</reference>
<evidence type="ECO:0000313" key="3">
    <source>
        <dbReference type="Proteomes" id="UP000585970"/>
    </source>
</evidence>
<dbReference type="EMBL" id="JACIFE010000001">
    <property type="protein sequence ID" value="MBB4075955.1"/>
    <property type="molecule type" value="Genomic_DNA"/>
</dbReference>
<sequence>MLLINSLKFKRYHNIGDLLITSQALQVNFTLNILLYKIVHTLPSYKRTCFTIQQDNFFQLRWTGKRIRHTSFHAIRNTINLWRTATTPLHKAKFYETMLFSLMHFSFFILNFLSFYALRIAFALITILTFNNT</sequence>
<dbReference type="Proteomes" id="UP000585970">
    <property type="component" value="Unassembled WGS sequence"/>
</dbReference>
<evidence type="ECO:0000313" key="2">
    <source>
        <dbReference type="EMBL" id="MBB4075955.1"/>
    </source>
</evidence>
<keyword evidence="1" id="KW-0812">Transmembrane</keyword>
<keyword evidence="3" id="KW-1185">Reference proteome</keyword>
<dbReference type="AlphaFoldDB" id="A0A840DWP5"/>
<organism evidence="2 3">
    <name type="scientific">Bartonella fuyuanensis</name>
    <dbReference type="NCBI Taxonomy" id="1460968"/>
    <lineage>
        <taxon>Bacteria</taxon>
        <taxon>Pseudomonadati</taxon>
        <taxon>Pseudomonadota</taxon>
        <taxon>Alphaproteobacteria</taxon>
        <taxon>Hyphomicrobiales</taxon>
        <taxon>Bartonellaceae</taxon>
        <taxon>Bartonella</taxon>
    </lineage>
</organism>
<feature type="transmembrane region" description="Helical" evidence="1">
    <location>
        <begin position="107"/>
        <end position="130"/>
    </location>
</feature>
<accession>A0A840DWP5</accession>
<comment type="caution">
    <text evidence="2">The sequence shown here is derived from an EMBL/GenBank/DDBJ whole genome shotgun (WGS) entry which is preliminary data.</text>
</comment>
<name>A0A840DWP5_9HYPH</name>
<protein>
    <submittedName>
        <fullName evidence="2">Uncharacterized protein</fullName>
    </submittedName>
</protein>
<keyword evidence="1" id="KW-0472">Membrane</keyword>
<evidence type="ECO:0000256" key="1">
    <source>
        <dbReference type="SAM" id="Phobius"/>
    </source>
</evidence>
<keyword evidence="1" id="KW-1133">Transmembrane helix</keyword>
<gene>
    <name evidence="2" type="ORF">GGR08_000236</name>
</gene>
<proteinExistence type="predicted"/>